<keyword evidence="7 9" id="KW-0238">DNA-binding</keyword>
<keyword evidence="8" id="KW-0413">Isomerase</keyword>
<evidence type="ECO:0000256" key="7">
    <source>
        <dbReference type="ARBA" id="ARBA00023125"/>
    </source>
</evidence>
<dbReference type="AlphaFoldDB" id="A0A817T8U7"/>
<proteinExistence type="predicted"/>
<evidence type="ECO:0000256" key="6">
    <source>
        <dbReference type="ARBA" id="ARBA00023029"/>
    </source>
</evidence>
<dbReference type="InterPro" id="IPR013758">
    <property type="entry name" value="Topo_IIA_A/C_ab"/>
</dbReference>
<evidence type="ECO:0000256" key="8">
    <source>
        <dbReference type="ARBA" id="ARBA00023235"/>
    </source>
</evidence>
<evidence type="ECO:0000256" key="4">
    <source>
        <dbReference type="ARBA" id="ARBA00022741"/>
    </source>
</evidence>
<dbReference type="Pfam" id="PF00521">
    <property type="entry name" value="DNA_topoisoIV"/>
    <property type="match status" value="1"/>
</dbReference>
<protein>
    <recommendedName>
        <fullName evidence="3">DNA topoisomerase (ATP-hydrolyzing)</fullName>
        <ecNumber evidence="3">5.6.2.2</ecNumber>
    </recommendedName>
</protein>
<dbReference type="PROSITE" id="PS52040">
    <property type="entry name" value="TOPO_IIA"/>
    <property type="match status" value="1"/>
</dbReference>
<dbReference type="GO" id="GO:0000819">
    <property type="term" value="P:sister chromatid segregation"/>
    <property type="evidence" value="ECO:0007669"/>
    <property type="project" value="TreeGrafter"/>
</dbReference>
<evidence type="ECO:0000256" key="5">
    <source>
        <dbReference type="ARBA" id="ARBA00022840"/>
    </source>
</evidence>
<dbReference type="InterPro" id="IPR050634">
    <property type="entry name" value="DNA_Topoisomerase_II"/>
</dbReference>
<evidence type="ECO:0000256" key="3">
    <source>
        <dbReference type="ARBA" id="ARBA00012895"/>
    </source>
</evidence>
<keyword evidence="5" id="KW-0067">ATP-binding</keyword>
<evidence type="ECO:0000256" key="2">
    <source>
        <dbReference type="ARBA" id="ARBA00001946"/>
    </source>
</evidence>
<keyword evidence="6" id="KW-0799">Topoisomerase</keyword>
<comment type="caution">
    <text evidence="9">Lacks conserved residue(s) required for the propagation of feature annotation.</text>
</comment>
<dbReference type="GO" id="GO:0003918">
    <property type="term" value="F:DNA topoisomerase type II (double strand cut, ATP-hydrolyzing) activity"/>
    <property type="evidence" value="ECO:0007669"/>
    <property type="project" value="UniProtKB-EC"/>
</dbReference>
<dbReference type="Gene3D" id="3.40.50.670">
    <property type="match status" value="1"/>
</dbReference>
<keyword evidence="4" id="KW-0547">Nucleotide-binding</keyword>
<dbReference type="GO" id="GO:0005634">
    <property type="term" value="C:nucleus"/>
    <property type="evidence" value="ECO:0007669"/>
    <property type="project" value="TreeGrafter"/>
</dbReference>
<evidence type="ECO:0000313" key="12">
    <source>
        <dbReference type="Proteomes" id="UP000663825"/>
    </source>
</evidence>
<dbReference type="GO" id="GO:0003677">
    <property type="term" value="F:DNA binding"/>
    <property type="evidence" value="ECO:0007669"/>
    <property type="project" value="UniProtKB-UniRule"/>
</dbReference>
<dbReference type="Gene3D" id="3.90.199.10">
    <property type="entry name" value="Topoisomerase II, domain 5"/>
    <property type="match status" value="1"/>
</dbReference>
<dbReference type="InterPro" id="IPR013759">
    <property type="entry name" value="Topo_IIA_B_C"/>
</dbReference>
<dbReference type="PANTHER" id="PTHR10169:SF38">
    <property type="entry name" value="DNA TOPOISOMERASE 2"/>
    <property type="match status" value="1"/>
</dbReference>
<accession>A0A817T8U7</accession>
<dbReference type="PANTHER" id="PTHR10169">
    <property type="entry name" value="DNA TOPOISOMERASE/GYRASE"/>
    <property type="match status" value="1"/>
</dbReference>
<evidence type="ECO:0000256" key="9">
    <source>
        <dbReference type="PROSITE-ProRule" id="PRU01384"/>
    </source>
</evidence>
<feature type="domain" description="Topo IIA-type catalytic" evidence="10">
    <location>
        <begin position="104"/>
        <end position="230"/>
    </location>
</feature>
<dbReference type="SUPFAM" id="SSF56719">
    <property type="entry name" value="Type II DNA topoisomerase"/>
    <property type="match status" value="1"/>
</dbReference>
<name>A0A817T8U7_9BILA</name>
<comment type="caution">
    <text evidence="11">The sequence shown here is derived from an EMBL/GenBank/DDBJ whole genome shotgun (WGS) entry which is preliminary data.</text>
</comment>
<dbReference type="Proteomes" id="UP000663825">
    <property type="component" value="Unassembled WGS sequence"/>
</dbReference>
<reference evidence="11" key="1">
    <citation type="submission" date="2021-02" db="EMBL/GenBank/DDBJ databases">
        <authorList>
            <person name="Nowell W R."/>
        </authorList>
    </citation>
    <scope>NUCLEOTIDE SEQUENCE</scope>
</reference>
<dbReference type="GO" id="GO:0006265">
    <property type="term" value="P:DNA topological change"/>
    <property type="evidence" value="ECO:0007669"/>
    <property type="project" value="InterPro"/>
</dbReference>
<evidence type="ECO:0000256" key="1">
    <source>
        <dbReference type="ARBA" id="ARBA00000185"/>
    </source>
</evidence>
<dbReference type="EC" id="5.6.2.2" evidence="3"/>
<dbReference type="EMBL" id="CAJNXB010003306">
    <property type="protein sequence ID" value="CAF3307820.1"/>
    <property type="molecule type" value="Genomic_DNA"/>
</dbReference>
<organism evidence="11 12">
    <name type="scientific">Rotaria socialis</name>
    <dbReference type="NCBI Taxonomy" id="392032"/>
    <lineage>
        <taxon>Eukaryota</taxon>
        <taxon>Metazoa</taxon>
        <taxon>Spiralia</taxon>
        <taxon>Gnathifera</taxon>
        <taxon>Rotifera</taxon>
        <taxon>Eurotatoria</taxon>
        <taxon>Bdelloidea</taxon>
        <taxon>Philodinida</taxon>
        <taxon>Philodinidae</taxon>
        <taxon>Rotaria</taxon>
    </lineage>
</organism>
<dbReference type="InterPro" id="IPR013760">
    <property type="entry name" value="Topo_IIA-like_dom_sf"/>
</dbReference>
<dbReference type="PRINTS" id="PR00418">
    <property type="entry name" value="TPI2FAMILY"/>
</dbReference>
<comment type="cofactor">
    <cofactor evidence="2">
        <name>Mg(2+)</name>
        <dbReference type="ChEBI" id="CHEBI:18420"/>
    </cofactor>
</comment>
<comment type="catalytic activity">
    <reaction evidence="1">
        <text>ATP-dependent breakage, passage and rejoining of double-stranded DNA.</text>
        <dbReference type="EC" id="5.6.2.2"/>
    </reaction>
</comment>
<evidence type="ECO:0000259" key="10">
    <source>
        <dbReference type="PROSITE" id="PS52040"/>
    </source>
</evidence>
<dbReference type="OrthoDB" id="276498at2759"/>
<dbReference type="GO" id="GO:0000712">
    <property type="term" value="P:resolution of meiotic recombination intermediates"/>
    <property type="evidence" value="ECO:0007669"/>
    <property type="project" value="TreeGrafter"/>
</dbReference>
<sequence>MKPHYGKLMIMADQDQDGSHMKDLVVNLIQYKWSNLLKHDYIEVFITPILKIGLNGTQKMLIKRREQNLSADYLYKKDTKLIHFNDFINKELVLYSKTSTEHAISSIMDGLKPGLCRIMFICFTKNFIRDIKVARLAGKVAENSAYHHGEQPLINTIVDLAQNFVSLNNINFLVPAGQFCTCLYMVVMTLLQHVIFLLDFNNDCSNNVIDVVYVKLDKIFINITDLPFDT</sequence>
<dbReference type="InterPro" id="IPR002205">
    <property type="entry name" value="Topo_IIA_dom_A"/>
</dbReference>
<evidence type="ECO:0000313" key="11">
    <source>
        <dbReference type="EMBL" id="CAF3307820.1"/>
    </source>
</evidence>
<gene>
    <name evidence="11" type="ORF">TIS948_LOCUS18991</name>
</gene>
<dbReference type="GO" id="GO:0005524">
    <property type="term" value="F:ATP binding"/>
    <property type="evidence" value="ECO:0007669"/>
    <property type="project" value="UniProtKB-KW"/>
</dbReference>